<dbReference type="AlphaFoldDB" id="A0A6A4X834"/>
<dbReference type="InterPro" id="IPR001283">
    <property type="entry name" value="CRISP-related"/>
</dbReference>
<dbReference type="PANTHER" id="PTHR10334">
    <property type="entry name" value="CYSTEINE-RICH SECRETORY PROTEIN-RELATED"/>
    <property type="match status" value="1"/>
</dbReference>
<dbReference type="InterPro" id="IPR002413">
    <property type="entry name" value="V5_allergen-like"/>
</dbReference>
<keyword evidence="3" id="KW-1185">Reference proteome</keyword>
<protein>
    <submittedName>
        <fullName evidence="2">Cysteine-rich secretory protein 3</fullName>
    </submittedName>
</protein>
<dbReference type="Gene3D" id="1.10.10.740">
    <property type="entry name" value="Crisp domain"/>
    <property type="match status" value="1"/>
</dbReference>
<dbReference type="Pfam" id="PF08562">
    <property type="entry name" value="Crisp"/>
    <property type="match status" value="1"/>
</dbReference>
<dbReference type="Gene3D" id="3.40.33.10">
    <property type="entry name" value="CAP"/>
    <property type="match status" value="1"/>
</dbReference>
<dbReference type="InterPro" id="IPR035940">
    <property type="entry name" value="CAP_sf"/>
</dbReference>
<organism evidence="2 3">
    <name type="scientific">Amphibalanus amphitrite</name>
    <name type="common">Striped barnacle</name>
    <name type="synonym">Balanus amphitrite</name>
    <dbReference type="NCBI Taxonomy" id="1232801"/>
    <lineage>
        <taxon>Eukaryota</taxon>
        <taxon>Metazoa</taxon>
        <taxon>Ecdysozoa</taxon>
        <taxon>Arthropoda</taxon>
        <taxon>Crustacea</taxon>
        <taxon>Multicrustacea</taxon>
        <taxon>Cirripedia</taxon>
        <taxon>Thoracica</taxon>
        <taxon>Thoracicalcarea</taxon>
        <taxon>Balanomorpha</taxon>
        <taxon>Balanoidea</taxon>
        <taxon>Balanidae</taxon>
        <taxon>Amphibalaninae</taxon>
        <taxon>Amphibalanus</taxon>
    </lineage>
</organism>
<dbReference type="PROSITE" id="PS01009">
    <property type="entry name" value="CRISP_1"/>
    <property type="match status" value="1"/>
</dbReference>
<dbReference type="InterPro" id="IPR013871">
    <property type="entry name" value="Cysteine_rich_secretory"/>
</dbReference>
<evidence type="ECO:0000313" key="2">
    <source>
        <dbReference type="EMBL" id="KAF0310512.1"/>
    </source>
</evidence>
<evidence type="ECO:0000259" key="1">
    <source>
        <dbReference type="SMART" id="SM00198"/>
    </source>
</evidence>
<dbReference type="SUPFAM" id="SSF57546">
    <property type="entry name" value="Crisp domain-like"/>
    <property type="match status" value="1"/>
</dbReference>
<dbReference type="PRINTS" id="PR00838">
    <property type="entry name" value="V5ALLERGEN"/>
</dbReference>
<sequence length="241" mass="28094">MGQNCPRFYGNDVGEHLLDVGFPKVRRKITHYHNRFRSRVKPRAANMLRMHWHAGAARDAQRWANKCQMLIHSNETQRSQRNLGVCGENIFVSTHKVPWYFAMKSWFLEKDVFRYGAANNSLFEVGHYTQMVWYASHKVGCGWAHCKHAQPVPYYNYVCHYCPIGNYGHRLGRPYDAGRPCGRCRRSCNNKKRLCTNACPWSDRWSNCADLERRHRHWTCGSGGEPARSCRATCRCSGRIH</sequence>
<feature type="domain" description="SCP" evidence="1">
    <location>
        <begin position="24"/>
        <end position="169"/>
    </location>
</feature>
<comment type="caution">
    <text evidence="2">The sequence shown here is derived from an EMBL/GenBank/DDBJ whole genome shotgun (WGS) entry which is preliminary data.</text>
</comment>
<dbReference type="SUPFAM" id="SSF55797">
    <property type="entry name" value="PR-1-like"/>
    <property type="match status" value="1"/>
</dbReference>
<proteinExistence type="predicted"/>
<dbReference type="SMART" id="SM00198">
    <property type="entry name" value="SCP"/>
    <property type="match status" value="1"/>
</dbReference>
<dbReference type="Pfam" id="PF00188">
    <property type="entry name" value="CAP"/>
    <property type="match status" value="1"/>
</dbReference>
<name>A0A6A4X834_AMPAM</name>
<dbReference type="InterPro" id="IPR018244">
    <property type="entry name" value="Allrgn_V5/Tpx1_CS"/>
</dbReference>
<dbReference type="OrthoDB" id="337038at2759"/>
<dbReference type="GO" id="GO:0005576">
    <property type="term" value="C:extracellular region"/>
    <property type="evidence" value="ECO:0007669"/>
    <property type="project" value="InterPro"/>
</dbReference>
<reference evidence="2 3" key="1">
    <citation type="submission" date="2019-07" db="EMBL/GenBank/DDBJ databases">
        <title>Draft genome assembly of a fouling barnacle, Amphibalanus amphitrite (Darwin, 1854): The first reference genome for Thecostraca.</title>
        <authorList>
            <person name="Kim W."/>
        </authorList>
    </citation>
    <scope>NUCLEOTIDE SEQUENCE [LARGE SCALE GENOMIC DNA]</scope>
    <source>
        <strain evidence="2">SNU_AA5</strain>
        <tissue evidence="2">Soma without cirri and trophi</tissue>
    </source>
</reference>
<dbReference type="EMBL" id="VIIS01000306">
    <property type="protein sequence ID" value="KAF0310512.1"/>
    <property type="molecule type" value="Genomic_DNA"/>
</dbReference>
<gene>
    <name evidence="2" type="primary">CRISP3</name>
    <name evidence="2" type="ORF">FJT64_018500</name>
</gene>
<evidence type="ECO:0000313" key="3">
    <source>
        <dbReference type="Proteomes" id="UP000440578"/>
    </source>
</evidence>
<dbReference type="PRINTS" id="PR00837">
    <property type="entry name" value="V5TPXLIKE"/>
</dbReference>
<dbReference type="Proteomes" id="UP000440578">
    <property type="component" value="Unassembled WGS sequence"/>
</dbReference>
<dbReference type="InterPro" id="IPR042076">
    <property type="entry name" value="Crisp-like_dom"/>
</dbReference>
<dbReference type="InterPro" id="IPR014044">
    <property type="entry name" value="CAP_dom"/>
</dbReference>
<accession>A0A6A4X834</accession>